<gene>
    <name evidence="3" type="ORF">QSP1433_LOCUS7683</name>
</gene>
<dbReference type="PANTHER" id="PTHR23150:SF33">
    <property type="entry name" value="INACTIVE C-ALPHA-FORMYLGLYCINE-GENERATING ENZYME 2"/>
    <property type="match status" value="1"/>
</dbReference>
<evidence type="ECO:0000313" key="3">
    <source>
        <dbReference type="EMBL" id="CAD9682405.1"/>
    </source>
</evidence>
<feature type="compositionally biased region" description="Basic and acidic residues" evidence="1">
    <location>
        <begin position="355"/>
        <end position="388"/>
    </location>
</feature>
<sequence>MILVLLFLSGCVGTEVNDPFAGNLVKVPGGTFVMGNSLDAQLKVGELKAQNVKVDDFMIDSAAATNEEYRAFVRESKYKTDSEKFGWSFVLRYHATDKAKELSESEVKEAQHWLAVPQAYWRAPDGPGSGISTVLDHPATHISFEDALAYCKWRGLRLPTEAEWERAARGGVSEQRYPWGNEKPFEGDEWRLNVWQGKFPDENSEKDGFGTTCPSRHFEANGYGLYNVLGNVWEWTSTKYVDPLRPPKPKDPEQRVLRGGSFLDSVDGSFNHFVDMNTRMPNTRDSASSNTGVRCAKSVKKKKSPGTGYRYPKPAVKKAKPQMDQAELQRIFEEGGVEALQAHLGSGATVTTPGKLKEKQAELKRQLKEMEEQARGGSDENPDEHIEL</sequence>
<dbReference type="SUPFAM" id="SSF56436">
    <property type="entry name" value="C-type lectin-like"/>
    <property type="match status" value="1"/>
</dbReference>
<accession>A0A7S2RXI5</accession>
<feature type="domain" description="Sulfatase-modifying factor enzyme-like" evidence="2">
    <location>
        <begin position="23"/>
        <end position="297"/>
    </location>
</feature>
<dbReference type="AlphaFoldDB" id="A0A7S2RXI5"/>
<dbReference type="InterPro" id="IPR051043">
    <property type="entry name" value="Sulfatase_Mod_Factor_Kinase"/>
</dbReference>
<feature type="region of interest" description="Disordered" evidence="1">
    <location>
        <begin position="278"/>
        <end position="321"/>
    </location>
</feature>
<reference evidence="3" key="1">
    <citation type="submission" date="2021-01" db="EMBL/GenBank/DDBJ databases">
        <authorList>
            <person name="Corre E."/>
            <person name="Pelletier E."/>
            <person name="Niang G."/>
            <person name="Scheremetjew M."/>
            <person name="Finn R."/>
            <person name="Kale V."/>
            <person name="Holt S."/>
            <person name="Cochrane G."/>
            <person name="Meng A."/>
            <person name="Brown T."/>
            <person name="Cohen L."/>
        </authorList>
    </citation>
    <scope>NUCLEOTIDE SEQUENCE</scope>
    <source>
        <strain evidence="3">NY070348D</strain>
    </source>
</reference>
<dbReference type="Pfam" id="PF03781">
    <property type="entry name" value="FGE-sulfatase"/>
    <property type="match status" value="1"/>
</dbReference>
<dbReference type="GO" id="GO:0005783">
    <property type="term" value="C:endoplasmic reticulum"/>
    <property type="evidence" value="ECO:0007669"/>
    <property type="project" value="TreeGrafter"/>
</dbReference>
<organism evidence="3">
    <name type="scientific">Mucochytrium quahogii</name>
    <dbReference type="NCBI Taxonomy" id="96639"/>
    <lineage>
        <taxon>Eukaryota</taxon>
        <taxon>Sar</taxon>
        <taxon>Stramenopiles</taxon>
        <taxon>Bigyra</taxon>
        <taxon>Labyrinthulomycetes</taxon>
        <taxon>Thraustochytrida</taxon>
        <taxon>Thraustochytriidae</taxon>
        <taxon>Mucochytrium</taxon>
    </lineage>
</organism>
<dbReference type="InterPro" id="IPR042095">
    <property type="entry name" value="SUMF_sf"/>
</dbReference>
<dbReference type="InterPro" id="IPR016187">
    <property type="entry name" value="CTDL_fold"/>
</dbReference>
<proteinExistence type="predicted"/>
<feature type="compositionally biased region" description="Polar residues" evidence="1">
    <location>
        <begin position="279"/>
        <end position="292"/>
    </location>
</feature>
<name>A0A7S2RXI5_9STRA</name>
<dbReference type="PANTHER" id="PTHR23150">
    <property type="entry name" value="SULFATASE MODIFYING FACTOR 1, 2"/>
    <property type="match status" value="1"/>
</dbReference>
<dbReference type="InterPro" id="IPR005532">
    <property type="entry name" value="SUMF_dom"/>
</dbReference>
<feature type="region of interest" description="Disordered" evidence="1">
    <location>
        <begin position="345"/>
        <end position="388"/>
    </location>
</feature>
<dbReference type="EMBL" id="HBHK01012166">
    <property type="protein sequence ID" value="CAD9682405.1"/>
    <property type="molecule type" value="Transcribed_RNA"/>
</dbReference>
<evidence type="ECO:0000259" key="2">
    <source>
        <dbReference type="Pfam" id="PF03781"/>
    </source>
</evidence>
<protein>
    <recommendedName>
        <fullName evidence="2">Sulfatase-modifying factor enzyme-like domain-containing protein</fullName>
    </recommendedName>
</protein>
<evidence type="ECO:0000256" key="1">
    <source>
        <dbReference type="SAM" id="MobiDB-lite"/>
    </source>
</evidence>
<dbReference type="Gene3D" id="3.90.1580.10">
    <property type="entry name" value="paralog of FGE (formylglycine-generating enzyme)"/>
    <property type="match status" value="1"/>
</dbReference>